<reference evidence="2" key="1">
    <citation type="journal article" date="2022" name="Nat. Commun.">
        <title>Chromosome evolution and the genetic basis of agronomically important traits in greater yam.</title>
        <authorList>
            <person name="Bredeson J.V."/>
            <person name="Lyons J.B."/>
            <person name="Oniyinde I.O."/>
            <person name="Okereke N.R."/>
            <person name="Kolade O."/>
            <person name="Nnabue I."/>
            <person name="Nwadili C.O."/>
            <person name="Hribova E."/>
            <person name="Parker M."/>
            <person name="Nwogha J."/>
            <person name="Shu S."/>
            <person name="Carlson J."/>
            <person name="Kariba R."/>
            <person name="Muthemba S."/>
            <person name="Knop K."/>
            <person name="Barton G.J."/>
            <person name="Sherwood A.V."/>
            <person name="Lopez-Montes A."/>
            <person name="Asiedu R."/>
            <person name="Jamnadass R."/>
            <person name="Muchugi A."/>
            <person name="Goodstein D."/>
            <person name="Egesi C.N."/>
            <person name="Featherston J."/>
            <person name="Asfaw A."/>
            <person name="Simpson G.G."/>
            <person name="Dolezel J."/>
            <person name="Hendre P.S."/>
            <person name="Van Deynze A."/>
            <person name="Kumar P.L."/>
            <person name="Obidiegwu J.E."/>
            <person name="Bhattacharjee R."/>
            <person name="Rokhsar D.S."/>
        </authorList>
    </citation>
    <scope>NUCLEOTIDE SEQUENCE [LARGE SCALE GENOMIC DNA]</scope>
    <source>
        <strain evidence="2">cv. TDa95/00328</strain>
    </source>
</reference>
<protein>
    <submittedName>
        <fullName evidence="1">Peptidase S1C protein</fullName>
        <ecNumber evidence="1">3.4.21.107</ecNumber>
    </submittedName>
</protein>
<dbReference type="Proteomes" id="UP000827976">
    <property type="component" value="Chromosome 15"/>
</dbReference>
<comment type="caution">
    <text evidence="1">The sequence shown here is derived from an EMBL/GenBank/DDBJ whole genome shotgun (WGS) entry which is preliminary data.</text>
</comment>
<name>A0ACB7UL23_DIOAL</name>
<keyword evidence="1" id="KW-0378">Hydrolase</keyword>
<dbReference type="EC" id="3.4.21.107" evidence="1"/>
<evidence type="ECO:0000313" key="1">
    <source>
        <dbReference type="EMBL" id="KAH7661202.1"/>
    </source>
</evidence>
<proteinExistence type="predicted"/>
<evidence type="ECO:0000313" key="2">
    <source>
        <dbReference type="Proteomes" id="UP000827976"/>
    </source>
</evidence>
<sequence length="288" mass="31052">MIKISNHGSITRRAGMATLTSLHSVPSPSSTSPRKPPSTSLSSSRFTRRTSSIALLASPLLFISDNNAKAEEKKDEFQPDEEERVVFIFEETSPSVVFIKDLELPARNREADGEDEFRDAKVEGTGSGFVWDKMGHIVTNYHVVEKLANDRSGLQRCQVDVEGDKLRPASIGSSHDLLVGQSCFAIGNPYGYDHTLTTGVVSGLGREIPSPNGRAIRGAIQTDAAINAGNSGGPLIDSYGHVIGVNTATFTRKGSGISSGVNFAIPIDIVRQTVPYLIVYGTPFNNRF</sequence>
<gene>
    <name evidence="1" type="ORF">IHE45_15G048100</name>
</gene>
<organism evidence="1 2">
    <name type="scientific">Dioscorea alata</name>
    <name type="common">Purple yam</name>
    <dbReference type="NCBI Taxonomy" id="55571"/>
    <lineage>
        <taxon>Eukaryota</taxon>
        <taxon>Viridiplantae</taxon>
        <taxon>Streptophyta</taxon>
        <taxon>Embryophyta</taxon>
        <taxon>Tracheophyta</taxon>
        <taxon>Spermatophyta</taxon>
        <taxon>Magnoliopsida</taxon>
        <taxon>Liliopsida</taxon>
        <taxon>Dioscoreales</taxon>
        <taxon>Dioscoreaceae</taxon>
        <taxon>Dioscorea</taxon>
    </lineage>
</organism>
<keyword evidence="2" id="KW-1185">Reference proteome</keyword>
<accession>A0ACB7UL23</accession>
<dbReference type="EMBL" id="CM037025">
    <property type="protein sequence ID" value="KAH7661202.1"/>
    <property type="molecule type" value="Genomic_DNA"/>
</dbReference>